<keyword evidence="7" id="KW-1185">Reference proteome</keyword>
<dbReference type="RefSeq" id="WP_125650648.1">
    <property type="nucleotide sequence ID" value="NZ_JBHTOH010000082.1"/>
</dbReference>
<dbReference type="Pfam" id="PF04079">
    <property type="entry name" value="SMC_ScpB"/>
    <property type="match status" value="1"/>
</dbReference>
<keyword evidence="2 5" id="KW-0132">Cell division</keyword>
<evidence type="ECO:0000256" key="3">
    <source>
        <dbReference type="ARBA" id="ARBA00022829"/>
    </source>
</evidence>
<evidence type="ECO:0000256" key="1">
    <source>
        <dbReference type="ARBA" id="ARBA00022490"/>
    </source>
</evidence>
<proteinExistence type="inferred from homology"/>
<dbReference type="InterPro" id="IPR036390">
    <property type="entry name" value="WH_DNA-bd_sf"/>
</dbReference>
<keyword evidence="3 5" id="KW-0159">Chromosome partition</keyword>
<dbReference type="Proteomes" id="UP001597191">
    <property type="component" value="Unassembled WGS sequence"/>
</dbReference>
<reference evidence="7" key="1">
    <citation type="journal article" date="2019" name="Int. J. Syst. Evol. Microbiol.">
        <title>The Global Catalogue of Microorganisms (GCM) 10K type strain sequencing project: providing services to taxonomists for standard genome sequencing and annotation.</title>
        <authorList>
            <consortium name="The Broad Institute Genomics Platform"/>
            <consortium name="The Broad Institute Genome Sequencing Center for Infectious Disease"/>
            <person name="Wu L."/>
            <person name="Ma J."/>
        </authorList>
    </citation>
    <scope>NUCLEOTIDE SEQUENCE [LARGE SCALE GENOMIC DNA]</scope>
    <source>
        <strain evidence="7">CCM 8937</strain>
    </source>
</reference>
<evidence type="ECO:0000313" key="7">
    <source>
        <dbReference type="Proteomes" id="UP001597191"/>
    </source>
</evidence>
<comment type="subcellular location">
    <subcellularLocation>
        <location evidence="5">Cytoplasm</location>
    </subcellularLocation>
    <text evidence="5">Associated with two foci at the outer edges of the nucleoid region in young cells, and at four foci within both cell halves in older cells.</text>
</comment>
<dbReference type="HAMAP" id="MF_01804">
    <property type="entry name" value="ScpB"/>
    <property type="match status" value="1"/>
</dbReference>
<gene>
    <name evidence="5 6" type="primary">scpB</name>
    <name evidence="6" type="ORF">ACFQ4R_08260</name>
</gene>
<dbReference type="NCBIfam" id="TIGR00281">
    <property type="entry name" value="SMC-Scp complex subunit ScpB"/>
    <property type="match status" value="1"/>
</dbReference>
<evidence type="ECO:0000256" key="5">
    <source>
        <dbReference type="HAMAP-Rule" id="MF_01804"/>
    </source>
</evidence>
<accession>A0ABW4BQV3</accession>
<name>A0ABW4BQV3_9LACO</name>
<comment type="function">
    <text evidence="5">Participates in chromosomal partition during cell division. May act via the formation of a condensin-like complex containing Smc and ScpA that pull DNA away from mid-cell into both cell halves.</text>
</comment>
<dbReference type="PANTHER" id="PTHR34298">
    <property type="entry name" value="SEGREGATION AND CONDENSATION PROTEIN B"/>
    <property type="match status" value="1"/>
</dbReference>
<dbReference type="InterPro" id="IPR005234">
    <property type="entry name" value="ScpB_csome_segregation"/>
</dbReference>
<dbReference type="EMBL" id="JBHTOH010000082">
    <property type="protein sequence ID" value="MFD1411573.1"/>
    <property type="molecule type" value="Genomic_DNA"/>
</dbReference>
<evidence type="ECO:0000256" key="4">
    <source>
        <dbReference type="ARBA" id="ARBA00023306"/>
    </source>
</evidence>
<keyword evidence="1 5" id="KW-0963">Cytoplasm</keyword>
<comment type="caution">
    <text evidence="6">The sequence shown here is derived from an EMBL/GenBank/DDBJ whole genome shotgun (WGS) entry which is preliminary data.</text>
</comment>
<dbReference type="SUPFAM" id="SSF46785">
    <property type="entry name" value="Winged helix' DNA-binding domain"/>
    <property type="match status" value="2"/>
</dbReference>
<dbReference type="PIRSF" id="PIRSF019345">
    <property type="entry name" value="ScpB"/>
    <property type="match status" value="1"/>
</dbReference>
<protein>
    <recommendedName>
        <fullName evidence="5">Segregation and condensation protein B</fullName>
    </recommendedName>
</protein>
<comment type="subunit">
    <text evidence="5">Homodimer. Homodimerization may be required to stabilize the binding of ScpA to the Smc head domains. Component of a cohesin-like complex composed of ScpA, ScpB and the Smc homodimer, in which ScpA and ScpB bind to the head domain of Smc. The presence of the three proteins is required for the association of the complex with DNA.</text>
</comment>
<dbReference type="InterPro" id="IPR036388">
    <property type="entry name" value="WH-like_DNA-bd_sf"/>
</dbReference>
<dbReference type="PANTHER" id="PTHR34298:SF2">
    <property type="entry name" value="SEGREGATION AND CONDENSATION PROTEIN B"/>
    <property type="match status" value="1"/>
</dbReference>
<evidence type="ECO:0000256" key="2">
    <source>
        <dbReference type="ARBA" id="ARBA00022618"/>
    </source>
</evidence>
<comment type="similarity">
    <text evidence="5">Belongs to the ScpB family.</text>
</comment>
<dbReference type="Gene3D" id="1.10.10.10">
    <property type="entry name" value="Winged helix-like DNA-binding domain superfamily/Winged helix DNA-binding domain"/>
    <property type="match status" value="2"/>
</dbReference>
<keyword evidence="4 5" id="KW-0131">Cell cycle</keyword>
<organism evidence="6 7">
    <name type="scientific">Lapidilactobacillus gannanensis</name>
    <dbReference type="NCBI Taxonomy" id="2486002"/>
    <lineage>
        <taxon>Bacteria</taxon>
        <taxon>Bacillati</taxon>
        <taxon>Bacillota</taxon>
        <taxon>Bacilli</taxon>
        <taxon>Lactobacillales</taxon>
        <taxon>Lactobacillaceae</taxon>
        <taxon>Lapidilactobacillus</taxon>
    </lineage>
</organism>
<evidence type="ECO:0000313" key="6">
    <source>
        <dbReference type="EMBL" id="MFD1411573.1"/>
    </source>
</evidence>
<sequence length="208" mass="23057">MQYQGEIESILYTVGDQGISLHDLATIIGIQASGLRQLLAKLQVTYEQGTGGLTLMNHGDHYQLVTKAQYAPILHQYFAGHQPTSLSQAALETMAIVAYQQPVTRIEIDQIRGVKSNGAIQTLLARQLIKETGRKETPGRPILYGTTNYFLDYFDLQKLAELPDLSKFTDSAFDQAGNLDLFYKNQTTSAARTEQTEKESQHDTTTGA</sequence>